<gene>
    <name evidence="1" type="ORF">AAE02nite_32050</name>
</gene>
<comment type="caution">
    <text evidence="1">The sequence shown here is derived from an EMBL/GenBank/DDBJ whole genome shotgun (WGS) entry which is preliminary data.</text>
</comment>
<organism evidence="1 2">
    <name type="scientific">Adhaeribacter aerolatus</name>
    <dbReference type="NCBI Taxonomy" id="670289"/>
    <lineage>
        <taxon>Bacteria</taxon>
        <taxon>Pseudomonadati</taxon>
        <taxon>Bacteroidota</taxon>
        <taxon>Cytophagia</taxon>
        <taxon>Cytophagales</taxon>
        <taxon>Hymenobacteraceae</taxon>
        <taxon>Adhaeribacter</taxon>
    </lineage>
</organism>
<reference evidence="1 2" key="1">
    <citation type="submission" date="2019-07" db="EMBL/GenBank/DDBJ databases">
        <title>Whole genome shotgun sequence of Adhaeribacter aerolatus NBRC 106133.</title>
        <authorList>
            <person name="Hosoyama A."/>
            <person name="Uohara A."/>
            <person name="Ohji S."/>
            <person name="Ichikawa N."/>
        </authorList>
    </citation>
    <scope>NUCLEOTIDE SEQUENCE [LARGE SCALE GENOMIC DNA]</scope>
    <source>
        <strain evidence="1 2">NBRC 106133</strain>
    </source>
</reference>
<name>A0A512B0Q4_9BACT</name>
<protein>
    <submittedName>
        <fullName evidence="1">Uncharacterized protein</fullName>
    </submittedName>
</protein>
<evidence type="ECO:0000313" key="2">
    <source>
        <dbReference type="Proteomes" id="UP000321532"/>
    </source>
</evidence>
<keyword evidence="2" id="KW-1185">Reference proteome</keyword>
<dbReference type="AlphaFoldDB" id="A0A512B0Q4"/>
<evidence type="ECO:0000313" key="1">
    <source>
        <dbReference type="EMBL" id="GEO05541.1"/>
    </source>
</evidence>
<sequence>MFDGEAFVRMGEEAFGRQIGYKREQKENFAYCNAVKDSGVAAIQEQARARIEQEQQKSRGLYPILI</sequence>
<dbReference type="Proteomes" id="UP000321532">
    <property type="component" value="Unassembled WGS sequence"/>
</dbReference>
<dbReference type="EMBL" id="BJYS01000024">
    <property type="protein sequence ID" value="GEO05541.1"/>
    <property type="molecule type" value="Genomic_DNA"/>
</dbReference>
<accession>A0A512B0Q4</accession>
<dbReference type="OrthoDB" id="1404627at2"/>
<proteinExistence type="predicted"/>